<dbReference type="GO" id="GO:0016788">
    <property type="term" value="F:hydrolase activity, acting on ester bonds"/>
    <property type="evidence" value="ECO:0007669"/>
    <property type="project" value="InterPro"/>
</dbReference>
<dbReference type="Pfam" id="PF01026">
    <property type="entry name" value="TatD_DNase"/>
    <property type="match status" value="1"/>
</dbReference>
<accession>A0A231UUJ9</accession>
<dbReference type="Gene3D" id="3.20.20.140">
    <property type="entry name" value="Metal-dependent hydrolases"/>
    <property type="match status" value="1"/>
</dbReference>
<dbReference type="GO" id="GO:0005829">
    <property type="term" value="C:cytosol"/>
    <property type="evidence" value="ECO:0007669"/>
    <property type="project" value="TreeGrafter"/>
</dbReference>
<proteinExistence type="inferred from homology"/>
<dbReference type="PROSITE" id="PS01137">
    <property type="entry name" value="TATD_1"/>
    <property type="match status" value="1"/>
</dbReference>
<dbReference type="PIRSF" id="PIRSF005902">
    <property type="entry name" value="DNase_TatD"/>
    <property type="match status" value="1"/>
</dbReference>
<reference evidence="6" key="1">
    <citation type="journal article" date="2017" name="Int. J. Syst. Evol. Microbiol.">
        <title>Notoacmeibacter marinus gen. nov., sp. nov., isolated from the gut of a limpet and proposal of Notoacmeibacteraceae fam. nov. in the order Rhizobiales of the class Alphaproteobacteria.</title>
        <authorList>
            <person name="Huang Z."/>
            <person name="Guo F."/>
            <person name="Lai Q."/>
        </authorList>
    </citation>
    <scope>NUCLEOTIDE SEQUENCE [LARGE SCALE GENOMIC DNA]</scope>
    <source>
        <strain evidence="6">XMTR2A4</strain>
    </source>
</reference>
<name>A0A231UUJ9_9HYPH</name>
<dbReference type="SUPFAM" id="SSF51556">
    <property type="entry name" value="Metallo-dependent hydrolases"/>
    <property type="match status" value="1"/>
</dbReference>
<dbReference type="GO" id="GO:0046872">
    <property type="term" value="F:metal ion binding"/>
    <property type="evidence" value="ECO:0007669"/>
    <property type="project" value="UniProtKB-KW"/>
</dbReference>
<dbReference type="InterPro" id="IPR015991">
    <property type="entry name" value="TatD/YcfH-like"/>
</dbReference>
<dbReference type="InterPro" id="IPR018228">
    <property type="entry name" value="DNase_TatD-rel_CS"/>
</dbReference>
<comment type="caution">
    <text evidence="5">The sequence shown here is derived from an EMBL/GenBank/DDBJ whole genome shotgun (WGS) entry which is preliminary data.</text>
</comment>
<comment type="similarity">
    <text evidence="1">Belongs to the metallo-dependent hydrolases superfamily. TatD-type hydrolase family.</text>
</comment>
<sequence length="262" mass="29291">MIDSHCHLDFPQFQDDFAGVLSRAEDAGVRRMVTICTRVRRIDTLRAMAEAHREIYFSVGTHPHQAAEETDITVDDLLRHAAHEKCVAIGEAGLDYFYDNAPRDDQERGFRIHIDAARQSGLPLVIHARDADDDIAAILREESGKGPFPFIMHCFSAGRPLAETAIELGGYVSFSGILTFKRSDELRSIAADLPPDRLLVETDAPYLAPQPWRGQTNEPSYVAETNRVLAECHSVDPERMAEMTTQNCLRCFSKMPPLPEAV</sequence>
<protein>
    <submittedName>
        <fullName evidence="5">LuxR family transcriptional regulator</fullName>
    </submittedName>
</protein>
<dbReference type="PANTHER" id="PTHR46124:SF2">
    <property type="entry name" value="D-AMINOACYL-TRNA DEACYLASE"/>
    <property type="match status" value="1"/>
</dbReference>
<dbReference type="CDD" id="cd01310">
    <property type="entry name" value="TatD_DNAse"/>
    <property type="match status" value="1"/>
</dbReference>
<dbReference type="EMBL" id="NBYO01000003">
    <property type="protein sequence ID" value="OXS99593.1"/>
    <property type="molecule type" value="Genomic_DNA"/>
</dbReference>
<evidence type="ECO:0000256" key="2">
    <source>
        <dbReference type="ARBA" id="ARBA00022723"/>
    </source>
</evidence>
<dbReference type="InterPro" id="IPR001130">
    <property type="entry name" value="TatD-like"/>
</dbReference>
<gene>
    <name evidence="5" type="ORF">B7H23_12690</name>
</gene>
<feature type="binding site" evidence="4">
    <location>
        <position position="153"/>
    </location>
    <ligand>
        <name>a divalent metal cation</name>
        <dbReference type="ChEBI" id="CHEBI:60240"/>
        <label>2</label>
    </ligand>
</feature>
<dbReference type="AlphaFoldDB" id="A0A231UUJ9"/>
<feature type="binding site" evidence="4">
    <location>
        <position position="5"/>
    </location>
    <ligand>
        <name>a divalent metal cation</name>
        <dbReference type="ChEBI" id="CHEBI:60240"/>
        <label>1</label>
    </ligand>
</feature>
<feature type="binding site" evidence="4">
    <location>
        <position position="127"/>
    </location>
    <ligand>
        <name>a divalent metal cation</name>
        <dbReference type="ChEBI" id="CHEBI:60240"/>
        <label>2</label>
    </ligand>
</feature>
<dbReference type="InterPro" id="IPR032466">
    <property type="entry name" value="Metal_Hydrolase"/>
</dbReference>
<organism evidence="5 6">
    <name type="scientific">Notoacmeibacter marinus</name>
    <dbReference type="NCBI Taxonomy" id="1876515"/>
    <lineage>
        <taxon>Bacteria</taxon>
        <taxon>Pseudomonadati</taxon>
        <taxon>Pseudomonadota</taxon>
        <taxon>Alphaproteobacteria</taxon>
        <taxon>Hyphomicrobiales</taxon>
        <taxon>Notoacmeibacteraceae</taxon>
        <taxon>Notoacmeibacter</taxon>
    </lineage>
</organism>
<dbReference type="PANTHER" id="PTHR46124">
    <property type="entry name" value="D-AMINOACYL-TRNA DEACYLASE"/>
    <property type="match status" value="1"/>
</dbReference>
<keyword evidence="6" id="KW-1185">Reference proteome</keyword>
<dbReference type="FunFam" id="3.20.20.140:FF:000005">
    <property type="entry name" value="TatD family hydrolase"/>
    <property type="match status" value="1"/>
</dbReference>
<feature type="binding site" evidence="4">
    <location>
        <position position="203"/>
    </location>
    <ligand>
        <name>a divalent metal cation</name>
        <dbReference type="ChEBI" id="CHEBI:60240"/>
        <label>1</label>
    </ligand>
</feature>
<evidence type="ECO:0000256" key="1">
    <source>
        <dbReference type="ARBA" id="ARBA00009275"/>
    </source>
</evidence>
<evidence type="ECO:0000313" key="6">
    <source>
        <dbReference type="Proteomes" id="UP000215405"/>
    </source>
</evidence>
<dbReference type="Proteomes" id="UP000215405">
    <property type="component" value="Unassembled WGS sequence"/>
</dbReference>
<feature type="binding site" evidence="4">
    <location>
        <position position="7"/>
    </location>
    <ligand>
        <name>a divalent metal cation</name>
        <dbReference type="ChEBI" id="CHEBI:60240"/>
        <label>1</label>
    </ligand>
</feature>
<dbReference type="GO" id="GO:0004536">
    <property type="term" value="F:DNA nuclease activity"/>
    <property type="evidence" value="ECO:0007669"/>
    <property type="project" value="InterPro"/>
</dbReference>
<evidence type="ECO:0000256" key="3">
    <source>
        <dbReference type="ARBA" id="ARBA00022801"/>
    </source>
</evidence>
<dbReference type="NCBIfam" id="TIGR00010">
    <property type="entry name" value="YchF/TatD family DNA exonuclease"/>
    <property type="match status" value="1"/>
</dbReference>
<dbReference type="PROSITE" id="PS01090">
    <property type="entry name" value="TATD_2"/>
    <property type="match status" value="1"/>
</dbReference>
<keyword evidence="2 4" id="KW-0479">Metal-binding</keyword>
<keyword evidence="3" id="KW-0378">Hydrolase</keyword>
<feature type="binding site" evidence="4">
    <location>
        <position position="91"/>
    </location>
    <ligand>
        <name>a divalent metal cation</name>
        <dbReference type="ChEBI" id="CHEBI:60240"/>
        <label>1</label>
    </ligand>
</feature>
<evidence type="ECO:0000313" key="5">
    <source>
        <dbReference type="EMBL" id="OXS99593.1"/>
    </source>
</evidence>
<evidence type="ECO:0000256" key="4">
    <source>
        <dbReference type="PIRSR" id="PIRSR005902-1"/>
    </source>
</evidence>